<keyword evidence="2" id="KW-1185">Reference proteome</keyword>
<comment type="caution">
    <text evidence="1">The sequence shown here is derived from an EMBL/GenBank/DDBJ whole genome shotgun (WGS) entry which is preliminary data.</text>
</comment>
<evidence type="ECO:0008006" key="3">
    <source>
        <dbReference type="Google" id="ProtNLM"/>
    </source>
</evidence>
<dbReference type="OrthoDB" id="16120at2759"/>
<evidence type="ECO:0000313" key="1">
    <source>
        <dbReference type="EMBL" id="CAB3364760.1"/>
    </source>
</evidence>
<sequence>MCIGETSSVAPAQLTRLEDLALNAVATVLKRAIRRINDMPTLPKTSPIADIQIQLRSNIPASLRQRLLDLGLKCERIYNPIDLMMFEVLLSSDIKRLTVKFVRKWYQDIFLEILEKQGSGLMTLRLEDFRLPYRKFSTAFSALASLTVLILKYTCDDLTLWHIGHGCPSLQTLDVFGCKQVTDLGVKALCIKDIPEPQMEEAFSGKEEKSSWISNQQSFWENLTCCCSRAPVGIAVVGLSWWRASLMRISRKNACCTSLLVINVQSTSVSHDAGLPLLKNSCPNAKVLIGLGVDNI</sequence>
<dbReference type="Proteomes" id="UP000494165">
    <property type="component" value="Unassembled WGS sequence"/>
</dbReference>
<evidence type="ECO:0000313" key="2">
    <source>
        <dbReference type="Proteomes" id="UP000494165"/>
    </source>
</evidence>
<dbReference type="EMBL" id="CADEPI010000017">
    <property type="protein sequence ID" value="CAB3364760.1"/>
    <property type="molecule type" value="Genomic_DNA"/>
</dbReference>
<accession>A0A8S1C7K0</accession>
<protein>
    <recommendedName>
        <fullName evidence="3">F-box domain-containing protein</fullName>
    </recommendedName>
</protein>
<dbReference type="InterPro" id="IPR032675">
    <property type="entry name" value="LRR_dom_sf"/>
</dbReference>
<dbReference type="Gene3D" id="3.80.10.10">
    <property type="entry name" value="Ribonuclease Inhibitor"/>
    <property type="match status" value="1"/>
</dbReference>
<dbReference type="SUPFAM" id="SSF52047">
    <property type="entry name" value="RNI-like"/>
    <property type="match status" value="1"/>
</dbReference>
<dbReference type="InterPro" id="IPR006553">
    <property type="entry name" value="Leu-rich_rpt_Cys-con_subtyp"/>
</dbReference>
<proteinExistence type="predicted"/>
<dbReference type="SMART" id="SM00367">
    <property type="entry name" value="LRR_CC"/>
    <property type="match status" value="1"/>
</dbReference>
<name>A0A8S1C7K0_9INSE</name>
<reference evidence="1 2" key="1">
    <citation type="submission" date="2020-04" db="EMBL/GenBank/DDBJ databases">
        <authorList>
            <person name="Alioto T."/>
            <person name="Alioto T."/>
            <person name="Gomez Garrido J."/>
        </authorList>
    </citation>
    <scope>NUCLEOTIDE SEQUENCE [LARGE SCALE GENOMIC DNA]</scope>
</reference>
<gene>
    <name evidence="1" type="ORF">CLODIP_2_CD03604</name>
</gene>
<organism evidence="1 2">
    <name type="scientific">Cloeon dipterum</name>
    <dbReference type="NCBI Taxonomy" id="197152"/>
    <lineage>
        <taxon>Eukaryota</taxon>
        <taxon>Metazoa</taxon>
        <taxon>Ecdysozoa</taxon>
        <taxon>Arthropoda</taxon>
        <taxon>Hexapoda</taxon>
        <taxon>Insecta</taxon>
        <taxon>Pterygota</taxon>
        <taxon>Palaeoptera</taxon>
        <taxon>Ephemeroptera</taxon>
        <taxon>Pisciforma</taxon>
        <taxon>Baetidae</taxon>
        <taxon>Cloeon</taxon>
    </lineage>
</organism>
<dbReference type="AlphaFoldDB" id="A0A8S1C7K0"/>